<evidence type="ECO:0000313" key="8">
    <source>
        <dbReference type="Proteomes" id="UP001309876"/>
    </source>
</evidence>
<evidence type="ECO:0000256" key="5">
    <source>
        <dbReference type="ARBA" id="ARBA00023098"/>
    </source>
</evidence>
<dbReference type="Gene3D" id="3.40.50.720">
    <property type="entry name" value="NAD(P)-binding Rossmann-like Domain"/>
    <property type="match status" value="1"/>
</dbReference>
<dbReference type="InterPro" id="IPR036291">
    <property type="entry name" value="NAD(P)-bd_dom_sf"/>
</dbReference>
<dbReference type="EMBL" id="JAVRRJ010000017">
    <property type="protein sequence ID" value="KAK5080273.1"/>
    <property type="molecule type" value="Genomic_DNA"/>
</dbReference>
<dbReference type="GO" id="GO:0005789">
    <property type="term" value="C:endoplasmic reticulum membrane"/>
    <property type="evidence" value="ECO:0007669"/>
    <property type="project" value="TreeGrafter"/>
</dbReference>
<keyword evidence="2" id="KW-0521">NADP</keyword>
<reference evidence="7 8" key="1">
    <citation type="submission" date="2023-08" db="EMBL/GenBank/DDBJ databases">
        <title>Black Yeasts Isolated from many extreme environments.</title>
        <authorList>
            <person name="Coleine C."/>
            <person name="Stajich J.E."/>
            <person name="Selbmann L."/>
        </authorList>
    </citation>
    <scope>NUCLEOTIDE SEQUENCE [LARGE SCALE GENOMIC DNA]</scope>
    <source>
        <strain evidence="7 8">CCFEE 5910</strain>
    </source>
</reference>
<accession>A0AAN7SMR0</accession>
<comment type="similarity">
    <text evidence="6">Belongs to the short-chain dehydrogenases/reductases (SDR) family. ERG27 subfamily.</text>
</comment>
<organism evidence="7 8">
    <name type="scientific">Lithohypha guttulata</name>
    <dbReference type="NCBI Taxonomy" id="1690604"/>
    <lineage>
        <taxon>Eukaryota</taxon>
        <taxon>Fungi</taxon>
        <taxon>Dikarya</taxon>
        <taxon>Ascomycota</taxon>
        <taxon>Pezizomycotina</taxon>
        <taxon>Eurotiomycetes</taxon>
        <taxon>Chaetothyriomycetidae</taxon>
        <taxon>Chaetothyriales</taxon>
        <taxon>Trichomeriaceae</taxon>
        <taxon>Lithohypha</taxon>
    </lineage>
</organism>
<keyword evidence="3" id="KW-0752">Steroid biosynthesis</keyword>
<dbReference type="GO" id="GO:0000253">
    <property type="term" value="F:3-beta-hydroxysteroid 3-dehydrogenase (NADP+) activity"/>
    <property type="evidence" value="ECO:0007669"/>
    <property type="project" value="UniProtKB-EC"/>
</dbReference>
<dbReference type="EC" id="1.1.1.270" evidence="7"/>
<name>A0AAN7SMR0_9EURO</name>
<comment type="caution">
    <text evidence="7">The sequence shown here is derived from an EMBL/GenBank/DDBJ whole genome shotgun (WGS) entry which is preliminary data.</text>
</comment>
<proteinExistence type="inferred from homology"/>
<dbReference type="SUPFAM" id="SSF51735">
    <property type="entry name" value="NAD(P)-binding Rossmann-fold domains"/>
    <property type="match status" value="1"/>
</dbReference>
<dbReference type="Proteomes" id="UP001309876">
    <property type="component" value="Unassembled WGS sequence"/>
</dbReference>
<dbReference type="GO" id="GO:0006696">
    <property type="term" value="P:ergosterol biosynthetic process"/>
    <property type="evidence" value="ECO:0007669"/>
    <property type="project" value="TreeGrafter"/>
</dbReference>
<sequence length="446" mass="49230">MSQSRINVLVTGANGGLGLGICLRLIDDFLSRNDEAESLNIIYTTRSVRKGSETLRTLQAHLRKHHPIQQHSRMTFQPENVELTSLVSVRDLAHKLVSSTDLARIDAVICNAGIGGWTGLDWYKAVTHVLADLMNNTVWPAYKLGTIGSVTKLQLPQERLSEPVPPLGELFCANLFGHYMLVHWLMPLLRTGNSTNASKIIWVSSIEPQADHFQESDMQGLQTDAPYEHSKRLTDILSLTYNQPATQQFVKDFTSSKSSLAATSSLPQRADLGAPAMHVYHPGIVVTSVISLYWIIHQAYLLSIYLARWIGSPWSTVEPYAAAHGATWLALTSEDEIQEAEVNANARSVEDGQPVAAQGRVKWGTAITRGGKTTVRPTEVDKWGVNGSGHDYATTWWGGANGRGRKPGAIEAKSTDVEEFIAQGVRAWDNMEVLRKAWEKRLDQAA</sequence>
<evidence type="ECO:0000256" key="4">
    <source>
        <dbReference type="ARBA" id="ARBA00023002"/>
    </source>
</evidence>
<gene>
    <name evidence="7" type="primary">ERG27</name>
    <name evidence="7" type="ORF">LTR05_008722</name>
</gene>
<evidence type="ECO:0000256" key="2">
    <source>
        <dbReference type="ARBA" id="ARBA00022857"/>
    </source>
</evidence>
<dbReference type="PANTHER" id="PTHR43647:SF1">
    <property type="entry name" value="3-KETO-STEROID REDUCTASE ERG27"/>
    <property type="match status" value="1"/>
</dbReference>
<dbReference type="GO" id="GO:0005811">
    <property type="term" value="C:lipid droplet"/>
    <property type="evidence" value="ECO:0007669"/>
    <property type="project" value="TreeGrafter"/>
</dbReference>
<evidence type="ECO:0000256" key="6">
    <source>
        <dbReference type="ARBA" id="ARBA00023593"/>
    </source>
</evidence>
<evidence type="ECO:0000313" key="7">
    <source>
        <dbReference type="EMBL" id="KAK5080273.1"/>
    </source>
</evidence>
<dbReference type="GO" id="GO:0005741">
    <property type="term" value="C:mitochondrial outer membrane"/>
    <property type="evidence" value="ECO:0007669"/>
    <property type="project" value="TreeGrafter"/>
</dbReference>
<keyword evidence="5" id="KW-0443">Lipid metabolism</keyword>
<keyword evidence="1" id="KW-0444">Lipid biosynthesis</keyword>
<protein>
    <submittedName>
        <fullName evidence="7">3-keto-steroid reductase</fullName>
        <ecNumber evidence="7">1.1.1.270</ecNumber>
    </submittedName>
</protein>
<evidence type="ECO:0000256" key="1">
    <source>
        <dbReference type="ARBA" id="ARBA00022516"/>
    </source>
</evidence>
<dbReference type="InterPro" id="IPR051593">
    <property type="entry name" value="Ergosterol_Biosynth_ERG27"/>
</dbReference>
<dbReference type="PANTHER" id="PTHR43647">
    <property type="entry name" value="DEHYDROGENASE"/>
    <property type="match status" value="1"/>
</dbReference>
<keyword evidence="8" id="KW-1185">Reference proteome</keyword>
<keyword evidence="4 7" id="KW-0560">Oxidoreductase</keyword>
<evidence type="ECO:0000256" key="3">
    <source>
        <dbReference type="ARBA" id="ARBA00022955"/>
    </source>
</evidence>
<dbReference type="AlphaFoldDB" id="A0AAN7SMR0"/>